<dbReference type="RefSeq" id="WP_034976822.1">
    <property type="nucleotide sequence ID" value="NZ_FOFI01000001.1"/>
</dbReference>
<evidence type="ECO:0000313" key="3">
    <source>
        <dbReference type="Proteomes" id="UP000028623"/>
    </source>
</evidence>
<dbReference type="eggNOG" id="ENOG50332J1">
    <property type="taxonomic scope" value="Bacteria"/>
</dbReference>
<dbReference type="Proteomes" id="UP000028623">
    <property type="component" value="Unassembled WGS sequence"/>
</dbReference>
<proteinExistence type="predicted"/>
<dbReference type="AlphaFoldDB" id="A0A085BF43"/>
<dbReference type="STRING" id="421072.SAMN04488097_0449"/>
<keyword evidence="1" id="KW-0472">Membrane</keyword>
<feature type="transmembrane region" description="Helical" evidence="1">
    <location>
        <begin position="27"/>
        <end position="49"/>
    </location>
</feature>
<keyword evidence="3" id="KW-1185">Reference proteome</keyword>
<name>A0A085BF43_9FLAO</name>
<organism evidence="2 3">
    <name type="scientific">Epilithonimonas lactis</name>
    <dbReference type="NCBI Taxonomy" id="421072"/>
    <lineage>
        <taxon>Bacteria</taxon>
        <taxon>Pseudomonadati</taxon>
        <taxon>Bacteroidota</taxon>
        <taxon>Flavobacteriia</taxon>
        <taxon>Flavobacteriales</taxon>
        <taxon>Weeksellaceae</taxon>
        <taxon>Chryseobacterium group</taxon>
        <taxon>Epilithonimonas</taxon>
    </lineage>
</organism>
<evidence type="ECO:0000256" key="1">
    <source>
        <dbReference type="SAM" id="Phobius"/>
    </source>
</evidence>
<evidence type="ECO:0000313" key="2">
    <source>
        <dbReference type="EMBL" id="KFC21088.1"/>
    </source>
</evidence>
<dbReference type="OrthoDB" id="1265015at2"/>
<comment type="caution">
    <text evidence="2">The sequence shown here is derived from an EMBL/GenBank/DDBJ whole genome shotgun (WGS) entry which is preliminary data.</text>
</comment>
<protein>
    <submittedName>
        <fullName evidence="2">Polysaccharide deacetylase</fullName>
    </submittedName>
</protein>
<dbReference type="EMBL" id="JPLY01000004">
    <property type="protein sequence ID" value="KFC21088.1"/>
    <property type="molecule type" value="Genomic_DNA"/>
</dbReference>
<reference evidence="2 3" key="1">
    <citation type="submission" date="2014-07" db="EMBL/GenBank/DDBJ databases">
        <title>Epilithonimonas lactis LMG 22401 Genome.</title>
        <authorList>
            <person name="Pipes S.E."/>
            <person name="Stropko S.J."/>
        </authorList>
    </citation>
    <scope>NUCLEOTIDE SEQUENCE [LARGE SCALE GENOMIC DNA]</scope>
    <source>
        <strain evidence="2 3">LMG 24401</strain>
    </source>
</reference>
<keyword evidence="1" id="KW-0812">Transmembrane</keyword>
<sequence>MTSFWLALSAAFKWSFGFYNLFGNVLNWVLFLVATGFFCYWCYILVVTLGAQKDKDYFSPTEGKNPYYDPKIYKNEG</sequence>
<keyword evidence="1" id="KW-1133">Transmembrane helix</keyword>
<accession>A0A085BF43</accession>
<gene>
    <name evidence="2" type="ORF">IO89_12775</name>
</gene>